<dbReference type="EMBL" id="KV922693">
    <property type="protein sequence ID" value="PIN99366.1"/>
    <property type="molecule type" value="Genomic_DNA"/>
</dbReference>
<reference evidence="3" key="1">
    <citation type="journal article" date="2017" name="Nat. Commun.">
        <title>The North American bullfrog draft genome provides insight into hormonal regulation of long noncoding RNA.</title>
        <authorList>
            <person name="Hammond S.A."/>
            <person name="Warren R.L."/>
            <person name="Vandervalk B.P."/>
            <person name="Kucuk E."/>
            <person name="Khan H."/>
            <person name="Gibb E.A."/>
            <person name="Pandoh P."/>
            <person name="Kirk H."/>
            <person name="Zhao Y."/>
            <person name="Jones M."/>
            <person name="Mungall A.J."/>
            <person name="Coope R."/>
            <person name="Pleasance S."/>
            <person name="Moore R.A."/>
            <person name="Holt R.A."/>
            <person name="Round J.M."/>
            <person name="Ohora S."/>
            <person name="Walle B.V."/>
            <person name="Veldhoen N."/>
            <person name="Helbing C.C."/>
            <person name="Birol I."/>
        </authorList>
    </citation>
    <scope>NUCLEOTIDE SEQUENCE [LARGE SCALE GENOMIC DNA]</scope>
</reference>
<gene>
    <name evidence="2" type="ORF">AB205_0160880</name>
</gene>
<dbReference type="AlphaFoldDB" id="A0A2G9P7P9"/>
<protein>
    <submittedName>
        <fullName evidence="2">Uncharacterized protein</fullName>
    </submittedName>
</protein>
<keyword evidence="3" id="KW-1185">Reference proteome</keyword>
<sequence>MASQRRVWTLTSTAPLCQGPIGGNTAAGSLVSQRQQDILERAHTRMPSRKRKEGSQPGKLPDYFLLQHHYVDQDGGGKQRERTRGSHTQSSAASHPHTGQHNGSLGRGQPLHLHQ</sequence>
<feature type="compositionally biased region" description="Polar residues" evidence="1">
    <location>
        <begin position="86"/>
        <end position="103"/>
    </location>
</feature>
<feature type="compositionally biased region" description="Polar residues" evidence="1">
    <location>
        <begin position="26"/>
        <end position="36"/>
    </location>
</feature>
<proteinExistence type="predicted"/>
<accession>A0A2G9P7P9</accession>
<organism evidence="2 3">
    <name type="scientific">Aquarana catesbeiana</name>
    <name type="common">American bullfrog</name>
    <name type="synonym">Rana catesbeiana</name>
    <dbReference type="NCBI Taxonomy" id="8400"/>
    <lineage>
        <taxon>Eukaryota</taxon>
        <taxon>Metazoa</taxon>
        <taxon>Chordata</taxon>
        <taxon>Craniata</taxon>
        <taxon>Vertebrata</taxon>
        <taxon>Euteleostomi</taxon>
        <taxon>Amphibia</taxon>
        <taxon>Batrachia</taxon>
        <taxon>Anura</taxon>
        <taxon>Neobatrachia</taxon>
        <taxon>Ranoidea</taxon>
        <taxon>Ranidae</taxon>
        <taxon>Aquarana</taxon>
    </lineage>
</organism>
<evidence type="ECO:0000313" key="2">
    <source>
        <dbReference type="EMBL" id="PIN99366.1"/>
    </source>
</evidence>
<feature type="region of interest" description="Disordered" evidence="1">
    <location>
        <begin position="1"/>
        <end position="115"/>
    </location>
</feature>
<feature type="compositionally biased region" description="Basic and acidic residues" evidence="1">
    <location>
        <begin position="69"/>
        <end position="84"/>
    </location>
</feature>
<evidence type="ECO:0000313" key="3">
    <source>
        <dbReference type="Proteomes" id="UP000228934"/>
    </source>
</evidence>
<name>A0A2G9P7P9_AQUCT</name>
<evidence type="ECO:0000256" key="1">
    <source>
        <dbReference type="SAM" id="MobiDB-lite"/>
    </source>
</evidence>
<dbReference type="Proteomes" id="UP000228934">
    <property type="component" value="Unassembled WGS sequence"/>
</dbReference>